<organism evidence="1 2">
    <name type="scientific">Candidatus Methanocrinis natronophilus</name>
    <dbReference type="NCBI Taxonomy" id="3033396"/>
    <lineage>
        <taxon>Archaea</taxon>
        <taxon>Methanobacteriati</taxon>
        <taxon>Methanobacteriota</taxon>
        <taxon>Stenosarchaea group</taxon>
        <taxon>Methanomicrobia</taxon>
        <taxon>Methanotrichales</taxon>
        <taxon>Methanotrichaceae</taxon>
        <taxon>Methanocrinis</taxon>
    </lineage>
</organism>
<sequence>MAHRRIDLDDLLPRLKEVHPHLTPISARDVVVADWVRLKCRYGCKAYGKHLGCPPYSPTPDETRKILAEYAVGVIARFEAVPDRGVPPQRLHHHLWESINRAHEEVFQLERRAFLAGCYKAFGLNALPCTFCATCIPEEEERVGPFDARNCRHKEKVRPSMEACGIDVFKTLERAGYHLSVLESYSQAFALFGLVLLD</sequence>
<evidence type="ECO:0000313" key="1">
    <source>
        <dbReference type="EMBL" id="MDF0590795.1"/>
    </source>
</evidence>
<dbReference type="RefSeq" id="WP_316966539.1">
    <property type="nucleotide sequence ID" value="NZ_JARFPK010000019.1"/>
</dbReference>
<dbReference type="Proteomes" id="UP001220010">
    <property type="component" value="Unassembled WGS sequence"/>
</dbReference>
<gene>
    <name evidence="1" type="ORF">P0O15_06375</name>
</gene>
<accession>A0ABT5X7W5</accession>
<keyword evidence="2" id="KW-1185">Reference proteome</keyword>
<comment type="caution">
    <text evidence="1">The sequence shown here is derived from an EMBL/GenBank/DDBJ whole genome shotgun (WGS) entry which is preliminary data.</text>
</comment>
<dbReference type="EMBL" id="JARFPK010000019">
    <property type="protein sequence ID" value="MDF0590795.1"/>
    <property type="molecule type" value="Genomic_DNA"/>
</dbReference>
<proteinExistence type="predicted"/>
<dbReference type="InterPro" id="IPR019271">
    <property type="entry name" value="DUF2284_metal-binding"/>
</dbReference>
<evidence type="ECO:0000313" key="2">
    <source>
        <dbReference type="Proteomes" id="UP001220010"/>
    </source>
</evidence>
<dbReference type="Pfam" id="PF10050">
    <property type="entry name" value="DUF2284"/>
    <property type="match status" value="1"/>
</dbReference>
<name>A0ABT5X7W5_9EURY</name>
<reference evidence="1 2" key="1">
    <citation type="submission" date="2023-03" db="EMBL/GenBank/DDBJ databases">
        <title>WGS of Methanotrichaceae archaeon Mx.</title>
        <authorList>
            <person name="Sorokin D.Y."/>
            <person name="Merkel A.Y."/>
        </authorList>
    </citation>
    <scope>NUCLEOTIDE SEQUENCE [LARGE SCALE GENOMIC DNA]</scope>
    <source>
        <strain evidence="1 2">Mx</strain>
    </source>
</reference>
<protein>
    <submittedName>
        <fullName evidence="1">DUF2284 domain-containing protein</fullName>
    </submittedName>
</protein>